<dbReference type="PANTHER" id="PTHR33845">
    <property type="entry name" value="C2H2-TYPE DOMAIN-CONTAINING PROTEIN"/>
    <property type="match status" value="1"/>
</dbReference>
<evidence type="ECO:0000313" key="1">
    <source>
        <dbReference type="EMBL" id="CAH3124360.1"/>
    </source>
</evidence>
<organism evidence="1 2">
    <name type="scientific">Porites lobata</name>
    <dbReference type="NCBI Taxonomy" id="104759"/>
    <lineage>
        <taxon>Eukaryota</taxon>
        <taxon>Metazoa</taxon>
        <taxon>Cnidaria</taxon>
        <taxon>Anthozoa</taxon>
        <taxon>Hexacorallia</taxon>
        <taxon>Scleractinia</taxon>
        <taxon>Fungiina</taxon>
        <taxon>Poritidae</taxon>
        <taxon>Porites</taxon>
    </lineage>
</organism>
<protein>
    <submittedName>
        <fullName evidence="1">Uncharacterized protein</fullName>
    </submittedName>
</protein>
<evidence type="ECO:0000313" key="2">
    <source>
        <dbReference type="Proteomes" id="UP001159405"/>
    </source>
</evidence>
<comment type="caution">
    <text evidence="1">The sequence shown here is derived from an EMBL/GenBank/DDBJ whole genome shotgun (WGS) entry which is preliminary data.</text>
</comment>
<dbReference type="Proteomes" id="UP001159405">
    <property type="component" value="Unassembled WGS sequence"/>
</dbReference>
<gene>
    <name evidence="1" type="ORF">PLOB_00030540</name>
</gene>
<name>A0ABN8P0K6_9CNID</name>
<keyword evidence="2" id="KW-1185">Reference proteome</keyword>
<dbReference type="EMBL" id="CALNXK010000039">
    <property type="protein sequence ID" value="CAH3124360.1"/>
    <property type="molecule type" value="Genomic_DNA"/>
</dbReference>
<sequence>MTDALIQHPVKGTSATVCVVNESRKTLSVKKMEQFSSFHNFEYEADGLRVWKCYGTGDGKYIPYEMLYVTNQRYHSNTLQEFNVAMLRSICNHFEIPVKSRDKKKFLLDKLTVMISECECVCH</sequence>
<dbReference type="PANTHER" id="PTHR33845:SF1">
    <property type="entry name" value="C2H2-TYPE DOMAIN-CONTAINING PROTEIN"/>
    <property type="match status" value="1"/>
</dbReference>
<proteinExistence type="predicted"/>
<accession>A0ABN8P0K6</accession>
<reference evidence="1 2" key="1">
    <citation type="submission" date="2022-05" db="EMBL/GenBank/DDBJ databases">
        <authorList>
            <consortium name="Genoscope - CEA"/>
            <person name="William W."/>
        </authorList>
    </citation>
    <scope>NUCLEOTIDE SEQUENCE [LARGE SCALE GENOMIC DNA]</scope>
</reference>